<accession>A0A401ZFJ3</accession>
<dbReference type="RefSeq" id="WP_126596665.1">
    <property type="nucleotide sequence ID" value="NZ_BIFQ01000001.1"/>
</dbReference>
<gene>
    <name evidence="2" type="ORF">KDAU_29660</name>
</gene>
<dbReference type="EMBL" id="BIFQ01000001">
    <property type="protein sequence ID" value="GCE05637.1"/>
    <property type="molecule type" value="Genomic_DNA"/>
</dbReference>
<dbReference type="OrthoDB" id="163221at2"/>
<organism evidence="2 3">
    <name type="scientific">Dictyobacter aurantiacus</name>
    <dbReference type="NCBI Taxonomy" id="1936993"/>
    <lineage>
        <taxon>Bacteria</taxon>
        <taxon>Bacillati</taxon>
        <taxon>Chloroflexota</taxon>
        <taxon>Ktedonobacteria</taxon>
        <taxon>Ktedonobacterales</taxon>
        <taxon>Dictyobacteraceae</taxon>
        <taxon>Dictyobacter</taxon>
    </lineage>
</organism>
<name>A0A401ZFJ3_9CHLR</name>
<keyword evidence="3" id="KW-1185">Reference proteome</keyword>
<comment type="caution">
    <text evidence="2">The sequence shown here is derived from an EMBL/GenBank/DDBJ whole genome shotgun (WGS) entry which is preliminary data.</text>
</comment>
<evidence type="ECO:0000313" key="2">
    <source>
        <dbReference type="EMBL" id="GCE05637.1"/>
    </source>
</evidence>
<evidence type="ECO:0000313" key="3">
    <source>
        <dbReference type="Proteomes" id="UP000287224"/>
    </source>
</evidence>
<evidence type="ECO:0000256" key="1">
    <source>
        <dbReference type="SAM" id="MobiDB-lite"/>
    </source>
</evidence>
<proteinExistence type="predicted"/>
<dbReference type="Proteomes" id="UP000287224">
    <property type="component" value="Unassembled WGS sequence"/>
</dbReference>
<protein>
    <submittedName>
        <fullName evidence="2">Uncharacterized protein</fullName>
    </submittedName>
</protein>
<feature type="region of interest" description="Disordered" evidence="1">
    <location>
        <begin position="1"/>
        <end position="26"/>
    </location>
</feature>
<reference evidence="3" key="1">
    <citation type="submission" date="2018-12" db="EMBL/GenBank/DDBJ databases">
        <title>Tengunoibacter tsumagoiensis gen. nov., sp. nov., Dictyobacter kobayashii sp. nov., D. alpinus sp. nov., and D. joshuensis sp. nov. and description of Dictyobacteraceae fam. nov. within the order Ktedonobacterales isolated from Tengu-no-mugimeshi.</title>
        <authorList>
            <person name="Wang C.M."/>
            <person name="Zheng Y."/>
            <person name="Sakai Y."/>
            <person name="Toyoda A."/>
            <person name="Minakuchi Y."/>
            <person name="Abe K."/>
            <person name="Yokota A."/>
            <person name="Yabe S."/>
        </authorList>
    </citation>
    <scope>NUCLEOTIDE SEQUENCE [LARGE SCALE GENOMIC DNA]</scope>
    <source>
        <strain evidence="3">S-27</strain>
    </source>
</reference>
<dbReference type="AlphaFoldDB" id="A0A401ZFJ3"/>
<sequence length="94" mass="11259">MRDMPPPNGFTDQPKQGPHRLDMKHYHPGTGKDQLLLDYLIDSGFQWDEAVTLLNLREHLYENAEMRQRITEDYRMHFVKWLYEQGLVNDDLDI</sequence>